<dbReference type="PANTHER" id="PTHR43047">
    <property type="entry name" value="TWO-COMPONENT HISTIDINE PROTEIN KINASE"/>
    <property type="match status" value="1"/>
</dbReference>
<dbReference type="RefSeq" id="WP_008201565.1">
    <property type="nucleotide sequence ID" value="NZ_CM001023.1"/>
</dbReference>
<dbReference type="InterPro" id="IPR003661">
    <property type="entry name" value="HisK_dim/P_dom"/>
</dbReference>
<evidence type="ECO:0000256" key="1">
    <source>
        <dbReference type="ARBA" id="ARBA00000085"/>
    </source>
</evidence>
<dbReference type="InterPro" id="IPR003594">
    <property type="entry name" value="HATPase_dom"/>
</dbReference>
<evidence type="ECO:0000256" key="5">
    <source>
        <dbReference type="ARBA" id="ARBA00022777"/>
    </source>
</evidence>
<evidence type="ECO:0000256" key="2">
    <source>
        <dbReference type="ARBA" id="ARBA00012438"/>
    </source>
</evidence>
<keyword evidence="4" id="KW-0808">Transferase</keyword>
<organism evidence="7 8">
    <name type="scientific">Algoriphagus machipongonensis</name>
    <dbReference type="NCBI Taxonomy" id="388413"/>
    <lineage>
        <taxon>Bacteria</taxon>
        <taxon>Pseudomonadati</taxon>
        <taxon>Bacteroidota</taxon>
        <taxon>Cytophagia</taxon>
        <taxon>Cytophagales</taxon>
        <taxon>Cyclobacteriaceae</taxon>
        <taxon>Algoriphagus</taxon>
    </lineage>
</organism>
<evidence type="ECO:0000313" key="7">
    <source>
        <dbReference type="EMBL" id="EAZ79854.1"/>
    </source>
</evidence>
<keyword evidence="8" id="KW-1185">Reference proteome</keyword>
<dbReference type="SUPFAM" id="SSF55781">
    <property type="entry name" value="GAF domain-like"/>
    <property type="match status" value="1"/>
</dbReference>
<dbReference type="EC" id="2.7.13.3" evidence="2"/>
<evidence type="ECO:0000256" key="3">
    <source>
        <dbReference type="ARBA" id="ARBA00022553"/>
    </source>
</evidence>
<dbReference type="GO" id="GO:0000155">
    <property type="term" value="F:phosphorelay sensor kinase activity"/>
    <property type="evidence" value="ECO:0007669"/>
    <property type="project" value="InterPro"/>
</dbReference>
<dbReference type="InterPro" id="IPR005467">
    <property type="entry name" value="His_kinase_dom"/>
</dbReference>
<keyword evidence="5 7" id="KW-0418">Kinase</keyword>
<dbReference type="Gene3D" id="3.30.565.10">
    <property type="entry name" value="Histidine kinase-like ATPase, C-terminal domain"/>
    <property type="match status" value="1"/>
</dbReference>
<dbReference type="InterPro" id="IPR004358">
    <property type="entry name" value="Sig_transdc_His_kin-like_C"/>
</dbReference>
<feature type="domain" description="Histidine kinase" evidence="6">
    <location>
        <begin position="183"/>
        <end position="406"/>
    </location>
</feature>
<protein>
    <recommendedName>
        <fullName evidence="2">histidine kinase</fullName>
        <ecNumber evidence="2">2.7.13.3</ecNumber>
    </recommendedName>
</protein>
<dbReference type="PANTHER" id="PTHR43047:SF72">
    <property type="entry name" value="OSMOSENSING HISTIDINE PROTEIN KINASE SLN1"/>
    <property type="match status" value="1"/>
</dbReference>
<evidence type="ECO:0000259" key="6">
    <source>
        <dbReference type="PROSITE" id="PS50109"/>
    </source>
</evidence>
<reference evidence="7 8" key="1">
    <citation type="journal article" date="2011" name="J. Bacteriol.">
        <title>Complete genome sequence of Algoriphagus sp. PR1, bacterial prey of a colony-forming choanoflagellate.</title>
        <authorList>
            <person name="Alegado R.A."/>
            <person name="Ferriera S."/>
            <person name="Nusbaum C."/>
            <person name="Young S.K."/>
            <person name="Zeng Q."/>
            <person name="Imamovic A."/>
            <person name="Fairclough S.R."/>
            <person name="King N."/>
        </authorList>
    </citation>
    <scope>NUCLEOTIDE SEQUENCE [LARGE SCALE GENOMIC DNA]</scope>
    <source>
        <strain evidence="7 8">PR1</strain>
    </source>
</reference>
<dbReference type="InterPro" id="IPR029016">
    <property type="entry name" value="GAF-like_dom_sf"/>
</dbReference>
<name>A3I058_9BACT</name>
<dbReference type="GO" id="GO:0009927">
    <property type="term" value="F:histidine phosphotransfer kinase activity"/>
    <property type="evidence" value="ECO:0007669"/>
    <property type="project" value="TreeGrafter"/>
</dbReference>
<dbReference type="Proteomes" id="UP000003919">
    <property type="component" value="Unassembled WGS sequence"/>
</dbReference>
<dbReference type="OrthoDB" id="9811889at2"/>
<dbReference type="HOGENOM" id="CLU_000445_114_44_10"/>
<dbReference type="InterPro" id="IPR003018">
    <property type="entry name" value="GAF"/>
</dbReference>
<keyword evidence="3" id="KW-0597">Phosphoprotein</keyword>
<dbReference type="Pfam" id="PF02518">
    <property type="entry name" value="HATPase_c"/>
    <property type="match status" value="1"/>
</dbReference>
<evidence type="ECO:0000256" key="4">
    <source>
        <dbReference type="ARBA" id="ARBA00022679"/>
    </source>
</evidence>
<dbReference type="eggNOG" id="COG2205">
    <property type="taxonomic scope" value="Bacteria"/>
</dbReference>
<dbReference type="PRINTS" id="PR00344">
    <property type="entry name" value="BCTRLSENSOR"/>
</dbReference>
<dbReference type="SMART" id="SM00387">
    <property type="entry name" value="HATPase_c"/>
    <property type="match status" value="1"/>
</dbReference>
<dbReference type="EMBL" id="AAXU02000001">
    <property type="protein sequence ID" value="EAZ79854.1"/>
    <property type="molecule type" value="Genomic_DNA"/>
</dbReference>
<sequence>MNKENNSSENELGRLLALSNLDLDYYDSKQGIDWLAEMAATVAGTKISLVNLIDSYTQWTISKNGIDLSQMPREDSVCQFTLYHEEGEVLEINDLRDDDRFKDKFYVKENPNLTYYLGVPLVTKEGFNLGALCVMDVEEKEIDIEKRELLQMIARQIVDRLKVDKMVHQIKADMDSLQHDHKKLVHDIRGPISGIVGLAEIIKSQGTESEIQEVLEFMELIQNSGNSILELADEILTKNSEQNNQHTREPKDHEFNLLTLRSKILDMFAPQALIKKIKLSVSLEENHQTYPFKRHRLMQIIGNLISNSIKFTTEGGSVQVKLGLDLSKDFSVLNIQVKDSGLGMSQDKIEKLLTESGSSESGTKGEKGFGFGMSFVRKLVEEMRGTMAIESEIGEGTTTKVMLNIT</sequence>
<comment type="caution">
    <text evidence="7">The sequence shown here is derived from an EMBL/GenBank/DDBJ whole genome shotgun (WGS) entry which is preliminary data.</text>
</comment>
<dbReference type="Pfam" id="PF01590">
    <property type="entry name" value="GAF"/>
    <property type="match status" value="1"/>
</dbReference>
<dbReference type="InterPro" id="IPR036890">
    <property type="entry name" value="HATPase_C_sf"/>
</dbReference>
<accession>A3I058</accession>
<evidence type="ECO:0000313" key="8">
    <source>
        <dbReference type="Proteomes" id="UP000003919"/>
    </source>
</evidence>
<comment type="catalytic activity">
    <reaction evidence="1">
        <text>ATP + protein L-histidine = ADP + protein N-phospho-L-histidine.</text>
        <dbReference type="EC" id="2.7.13.3"/>
    </reaction>
</comment>
<dbReference type="STRING" id="388413.ALPR1_14534"/>
<dbReference type="GO" id="GO:0005886">
    <property type="term" value="C:plasma membrane"/>
    <property type="evidence" value="ECO:0007669"/>
    <property type="project" value="TreeGrafter"/>
</dbReference>
<dbReference type="CDD" id="cd00082">
    <property type="entry name" value="HisKA"/>
    <property type="match status" value="1"/>
</dbReference>
<dbReference type="SUPFAM" id="SSF55874">
    <property type="entry name" value="ATPase domain of HSP90 chaperone/DNA topoisomerase II/histidine kinase"/>
    <property type="match status" value="1"/>
</dbReference>
<gene>
    <name evidence="7" type="ORF">ALPR1_14534</name>
</gene>
<proteinExistence type="predicted"/>
<dbReference type="Gene3D" id="1.10.287.130">
    <property type="match status" value="1"/>
</dbReference>
<dbReference type="Gene3D" id="3.30.450.40">
    <property type="match status" value="1"/>
</dbReference>
<dbReference type="PROSITE" id="PS50109">
    <property type="entry name" value="HIS_KIN"/>
    <property type="match status" value="1"/>
</dbReference>
<dbReference type="AlphaFoldDB" id="A3I058"/>
<dbReference type="SUPFAM" id="SSF47384">
    <property type="entry name" value="Homodimeric domain of signal transducing histidine kinase"/>
    <property type="match status" value="1"/>
</dbReference>
<dbReference type="InterPro" id="IPR036097">
    <property type="entry name" value="HisK_dim/P_sf"/>
</dbReference>